<evidence type="ECO:0000259" key="2">
    <source>
        <dbReference type="PROSITE" id="PS51767"/>
    </source>
</evidence>
<comment type="caution">
    <text evidence="3">The sequence shown here is derived from an EMBL/GenBank/DDBJ whole genome shotgun (WGS) entry which is preliminary data.</text>
</comment>
<dbReference type="Gene3D" id="2.40.70.10">
    <property type="entry name" value="Acid Proteases"/>
    <property type="match status" value="2"/>
</dbReference>
<sequence>MTAMGGGRPLLFAPWPVLLVMCLALTAVAQECVPGPVALPIINATLSTGKHRRGVAMKVGDPEQAFAFLPNWETNNTFLYGPACDALNLVKSNDACVSLRGGIYEPDKSRSKGTPAFSYRPPPERWSSNTYDMFTDNLDLGKNMSIKGFPMADPKDYRNWDLQGYDAQNIIGMGPGSTLVEASRKDGHIASDAFGFYWGLDGAGDEDQTGGSFVLGGYDEAKTSGDGRTQPLSDTQGCASRMTVSIQDIVLNFANGTEFSIFPKASGSTHLSACILPERPTVMSMPRTPYFQNLLDAIGNEEWGRSLGVDYENVILNPKMPIFTGNLTFRLDNGLGIEIPNRQLIVPERYINDTGDLAVNSSRPVLRINSLPDTAGIALPILGRYFFTSAYLMSNRDADQFTLWQANATTVENLIPVAERNEVSVATQSCATNGGGASNATTGFSLSRGQMAFVGICAVGL</sequence>
<gene>
    <name evidence="3" type="ORF">TCAP_07190</name>
</gene>
<organism evidence="3 4">
    <name type="scientific">Tolypocladium capitatum</name>
    <dbReference type="NCBI Taxonomy" id="45235"/>
    <lineage>
        <taxon>Eukaryota</taxon>
        <taxon>Fungi</taxon>
        <taxon>Dikarya</taxon>
        <taxon>Ascomycota</taxon>
        <taxon>Pezizomycotina</taxon>
        <taxon>Sordariomycetes</taxon>
        <taxon>Hypocreomycetidae</taxon>
        <taxon>Hypocreales</taxon>
        <taxon>Ophiocordycipitaceae</taxon>
        <taxon>Tolypocladium</taxon>
    </lineage>
</organism>
<evidence type="ECO:0000313" key="3">
    <source>
        <dbReference type="EMBL" id="PNY21908.1"/>
    </source>
</evidence>
<evidence type="ECO:0000313" key="4">
    <source>
        <dbReference type="Proteomes" id="UP000236621"/>
    </source>
</evidence>
<reference evidence="3 4" key="1">
    <citation type="submission" date="2017-08" db="EMBL/GenBank/DDBJ databases">
        <title>Harnessing the power of phylogenomics to disentangle the directionality and signatures of interkingdom host jumping in the parasitic fungal genus Tolypocladium.</title>
        <authorList>
            <person name="Quandt C.A."/>
            <person name="Patterson W."/>
            <person name="Spatafora J.W."/>
        </authorList>
    </citation>
    <scope>NUCLEOTIDE SEQUENCE [LARGE SCALE GENOMIC DNA]</scope>
    <source>
        <strain evidence="3 4">CBS 113982</strain>
    </source>
</reference>
<dbReference type="OrthoDB" id="5361565at2759"/>
<keyword evidence="4" id="KW-1185">Reference proteome</keyword>
<name>A0A2K3Q321_9HYPO</name>
<dbReference type="EMBL" id="NRSZ01001223">
    <property type="protein sequence ID" value="PNY21908.1"/>
    <property type="molecule type" value="Genomic_DNA"/>
</dbReference>
<dbReference type="InterPro" id="IPR033121">
    <property type="entry name" value="PEPTIDASE_A1"/>
</dbReference>
<feature type="signal peptide" evidence="1">
    <location>
        <begin position="1"/>
        <end position="29"/>
    </location>
</feature>
<dbReference type="AlphaFoldDB" id="A0A2K3Q321"/>
<dbReference type="STRING" id="45235.A0A2K3Q321"/>
<dbReference type="PROSITE" id="PS51767">
    <property type="entry name" value="PEPTIDASE_A1"/>
    <property type="match status" value="1"/>
</dbReference>
<dbReference type="Proteomes" id="UP000236621">
    <property type="component" value="Unassembled WGS sequence"/>
</dbReference>
<proteinExistence type="predicted"/>
<feature type="chain" id="PRO_5014376049" description="Peptidase A1 domain-containing protein" evidence="1">
    <location>
        <begin position="30"/>
        <end position="461"/>
    </location>
</feature>
<dbReference type="InterPro" id="IPR021109">
    <property type="entry name" value="Peptidase_aspartic_dom_sf"/>
</dbReference>
<feature type="domain" description="Peptidase A1" evidence="2">
    <location>
        <begin position="53"/>
        <end position="404"/>
    </location>
</feature>
<keyword evidence="1" id="KW-0732">Signal</keyword>
<evidence type="ECO:0000256" key="1">
    <source>
        <dbReference type="SAM" id="SignalP"/>
    </source>
</evidence>
<protein>
    <recommendedName>
        <fullName evidence="2">Peptidase A1 domain-containing protein</fullName>
    </recommendedName>
</protein>
<accession>A0A2K3Q321</accession>
<dbReference type="SUPFAM" id="SSF50630">
    <property type="entry name" value="Acid proteases"/>
    <property type="match status" value="1"/>
</dbReference>
<dbReference type="Pfam" id="PF00026">
    <property type="entry name" value="Asp"/>
    <property type="match status" value="1"/>
</dbReference>